<protein>
    <submittedName>
        <fullName evidence="2">Alpha/Beta hydrolase protein</fullName>
    </submittedName>
</protein>
<dbReference type="PANTHER" id="PTHR43798">
    <property type="entry name" value="MONOACYLGLYCEROL LIPASE"/>
    <property type="match status" value="1"/>
</dbReference>
<dbReference type="PRINTS" id="PR00111">
    <property type="entry name" value="ABHYDROLASE"/>
</dbReference>
<evidence type="ECO:0000259" key="1">
    <source>
        <dbReference type="Pfam" id="PF12697"/>
    </source>
</evidence>
<reference evidence="2 3" key="1">
    <citation type="submission" date="2024-07" db="EMBL/GenBank/DDBJ databases">
        <title>Section-level genome sequencing and comparative genomics of Aspergillus sections Usti and Cavernicolus.</title>
        <authorList>
            <consortium name="Lawrence Berkeley National Laboratory"/>
            <person name="Nybo J.L."/>
            <person name="Vesth T.C."/>
            <person name="Theobald S."/>
            <person name="Frisvad J.C."/>
            <person name="Larsen T.O."/>
            <person name="Kjaerboelling I."/>
            <person name="Rothschild-Mancinelli K."/>
            <person name="Lyhne E.K."/>
            <person name="Kogle M.E."/>
            <person name="Barry K."/>
            <person name="Clum A."/>
            <person name="Na H."/>
            <person name="Ledsgaard L."/>
            <person name="Lin J."/>
            <person name="Lipzen A."/>
            <person name="Kuo A."/>
            <person name="Riley R."/>
            <person name="Mondo S."/>
            <person name="LaButti K."/>
            <person name="Haridas S."/>
            <person name="Pangalinan J."/>
            <person name="Salamov A.A."/>
            <person name="Simmons B.A."/>
            <person name="Magnuson J.K."/>
            <person name="Chen J."/>
            <person name="Drula E."/>
            <person name="Henrissat B."/>
            <person name="Wiebenga A."/>
            <person name="Lubbers R.J."/>
            <person name="Gomes A.C."/>
            <person name="Makela M.R."/>
            <person name="Stajich J."/>
            <person name="Grigoriev I.V."/>
            <person name="Mortensen U.H."/>
            <person name="De vries R.P."/>
            <person name="Baker S.E."/>
            <person name="Andersen M.R."/>
        </authorList>
    </citation>
    <scope>NUCLEOTIDE SEQUENCE [LARGE SCALE GENOMIC DNA]</scope>
    <source>
        <strain evidence="2 3">CBS 600.67</strain>
    </source>
</reference>
<sequence length="248" mass="27504">MAGKQTLVLVHGAFTTAADWKEVASHLADSFHILAPDLPGHGTETDKTRFTIDNAADSLRSLIENEGIDRKAHVVGHSLGAQVAIRLAEKHPSVVDTLIVSGFEIYPSLPSISNLSYSLWAMNRAENLLPRPAIRWLMDGANIGRSYPSMKLCREMAETMKTATYPAPWPAPTLIVAAGKGGLVPSYDHPEDAKKLASIGREMNNTTIAVTHPRMRHPWHQQDPVLFANLVRVWILENYRVLEKFEQL</sequence>
<dbReference type="InterPro" id="IPR029058">
    <property type="entry name" value="AB_hydrolase_fold"/>
</dbReference>
<dbReference type="InterPro" id="IPR000073">
    <property type="entry name" value="AB_hydrolase_1"/>
</dbReference>
<dbReference type="SUPFAM" id="SSF53474">
    <property type="entry name" value="alpha/beta-Hydrolases"/>
    <property type="match status" value="1"/>
</dbReference>
<dbReference type="GO" id="GO:0016787">
    <property type="term" value="F:hydrolase activity"/>
    <property type="evidence" value="ECO:0007669"/>
    <property type="project" value="UniProtKB-KW"/>
</dbReference>
<gene>
    <name evidence="2" type="ORF">BDW59DRAFT_153989</name>
</gene>
<evidence type="ECO:0000313" key="2">
    <source>
        <dbReference type="EMBL" id="KAL2815227.1"/>
    </source>
</evidence>
<organism evidence="2 3">
    <name type="scientific">Aspergillus cavernicola</name>
    <dbReference type="NCBI Taxonomy" id="176166"/>
    <lineage>
        <taxon>Eukaryota</taxon>
        <taxon>Fungi</taxon>
        <taxon>Dikarya</taxon>
        <taxon>Ascomycota</taxon>
        <taxon>Pezizomycotina</taxon>
        <taxon>Eurotiomycetes</taxon>
        <taxon>Eurotiomycetidae</taxon>
        <taxon>Eurotiales</taxon>
        <taxon>Aspergillaceae</taxon>
        <taxon>Aspergillus</taxon>
        <taxon>Aspergillus subgen. Nidulantes</taxon>
    </lineage>
</organism>
<evidence type="ECO:0000313" key="3">
    <source>
        <dbReference type="Proteomes" id="UP001610335"/>
    </source>
</evidence>
<dbReference type="Gene3D" id="3.40.50.1820">
    <property type="entry name" value="alpha/beta hydrolase"/>
    <property type="match status" value="1"/>
</dbReference>
<name>A0ABR4HIB6_9EURO</name>
<proteinExistence type="predicted"/>
<feature type="domain" description="AB hydrolase-1" evidence="1">
    <location>
        <begin position="7"/>
        <end position="229"/>
    </location>
</feature>
<dbReference type="EMBL" id="JBFXLS010000115">
    <property type="protein sequence ID" value="KAL2815227.1"/>
    <property type="molecule type" value="Genomic_DNA"/>
</dbReference>
<accession>A0ABR4HIB6</accession>
<dbReference type="Proteomes" id="UP001610335">
    <property type="component" value="Unassembled WGS sequence"/>
</dbReference>
<comment type="caution">
    <text evidence="2">The sequence shown here is derived from an EMBL/GenBank/DDBJ whole genome shotgun (WGS) entry which is preliminary data.</text>
</comment>
<dbReference type="Pfam" id="PF12697">
    <property type="entry name" value="Abhydrolase_6"/>
    <property type="match status" value="1"/>
</dbReference>
<keyword evidence="2" id="KW-0378">Hydrolase</keyword>
<dbReference type="PANTHER" id="PTHR43798:SF33">
    <property type="entry name" value="HYDROLASE, PUTATIVE (AFU_ORTHOLOGUE AFUA_2G14860)-RELATED"/>
    <property type="match status" value="1"/>
</dbReference>
<dbReference type="InterPro" id="IPR050266">
    <property type="entry name" value="AB_hydrolase_sf"/>
</dbReference>
<keyword evidence="3" id="KW-1185">Reference proteome</keyword>